<dbReference type="SUPFAM" id="SSF48008">
    <property type="entry name" value="GntR ligand-binding domain-like"/>
    <property type="match status" value="1"/>
</dbReference>
<proteinExistence type="predicted"/>
<name>A0ABS9SZG0_9ACTN</name>
<dbReference type="InterPro" id="IPR008920">
    <property type="entry name" value="TF_FadR/GntR_C"/>
</dbReference>
<keyword evidence="3" id="KW-0804">Transcription</keyword>
<dbReference type="SMART" id="SM00895">
    <property type="entry name" value="FCD"/>
    <property type="match status" value="1"/>
</dbReference>
<dbReference type="Pfam" id="PF07729">
    <property type="entry name" value="FCD"/>
    <property type="match status" value="1"/>
</dbReference>
<dbReference type="PRINTS" id="PR00035">
    <property type="entry name" value="HTHGNTR"/>
</dbReference>
<reference evidence="5" key="1">
    <citation type="submission" date="2022-03" db="EMBL/GenBank/DDBJ databases">
        <authorList>
            <person name="Santos J.D.N."/>
            <person name="Kallscheuer N."/>
            <person name="Jogler C."/>
            <person name="Lage O.M."/>
        </authorList>
    </citation>
    <scope>NUCLEOTIDE SEQUENCE</scope>
    <source>
        <strain evidence="5">M600PL45_2</strain>
    </source>
</reference>
<dbReference type="Gene3D" id="1.10.10.10">
    <property type="entry name" value="Winged helix-like DNA-binding domain superfamily/Winged helix DNA-binding domain"/>
    <property type="match status" value="1"/>
</dbReference>
<evidence type="ECO:0000256" key="3">
    <source>
        <dbReference type="ARBA" id="ARBA00023163"/>
    </source>
</evidence>
<keyword evidence="2" id="KW-0238">DNA-binding</keyword>
<gene>
    <name evidence="5" type="ORF">MMA15_14990</name>
</gene>
<protein>
    <submittedName>
        <fullName evidence="5">GntR family transcriptional regulator</fullName>
    </submittedName>
</protein>
<evidence type="ECO:0000259" key="4">
    <source>
        <dbReference type="PROSITE" id="PS50949"/>
    </source>
</evidence>
<dbReference type="SMART" id="SM00345">
    <property type="entry name" value="HTH_GNTR"/>
    <property type="match status" value="1"/>
</dbReference>
<comment type="caution">
    <text evidence="5">The sequence shown here is derived from an EMBL/GenBank/DDBJ whole genome shotgun (WGS) entry which is preliminary data.</text>
</comment>
<evidence type="ECO:0000256" key="1">
    <source>
        <dbReference type="ARBA" id="ARBA00023015"/>
    </source>
</evidence>
<dbReference type="InterPro" id="IPR000524">
    <property type="entry name" value="Tscrpt_reg_HTH_GntR"/>
</dbReference>
<dbReference type="Proteomes" id="UP001166784">
    <property type="component" value="Unassembled WGS sequence"/>
</dbReference>
<dbReference type="PANTHER" id="PTHR43537:SF5">
    <property type="entry name" value="UXU OPERON TRANSCRIPTIONAL REGULATOR"/>
    <property type="match status" value="1"/>
</dbReference>
<accession>A0ABS9SZG0</accession>
<dbReference type="SUPFAM" id="SSF46785">
    <property type="entry name" value="Winged helix' DNA-binding domain"/>
    <property type="match status" value="1"/>
</dbReference>
<dbReference type="PROSITE" id="PS50949">
    <property type="entry name" value="HTH_GNTR"/>
    <property type="match status" value="1"/>
</dbReference>
<dbReference type="RefSeq" id="WP_241063203.1">
    <property type="nucleotide sequence ID" value="NZ_JAKWJU010000002.1"/>
</dbReference>
<dbReference type="EMBL" id="JAKWJU010000002">
    <property type="protein sequence ID" value="MCH6161649.1"/>
    <property type="molecule type" value="Genomic_DNA"/>
</dbReference>
<feature type="domain" description="HTH gntR-type" evidence="4">
    <location>
        <begin position="1"/>
        <end position="68"/>
    </location>
</feature>
<dbReference type="InterPro" id="IPR011711">
    <property type="entry name" value="GntR_C"/>
</dbReference>
<evidence type="ECO:0000313" key="5">
    <source>
        <dbReference type="EMBL" id="MCH6161649.1"/>
    </source>
</evidence>
<organism evidence="5 6">
    <name type="scientific">Streptomyces marispadix</name>
    <dbReference type="NCBI Taxonomy" id="2922868"/>
    <lineage>
        <taxon>Bacteria</taxon>
        <taxon>Bacillati</taxon>
        <taxon>Actinomycetota</taxon>
        <taxon>Actinomycetes</taxon>
        <taxon>Kitasatosporales</taxon>
        <taxon>Streptomycetaceae</taxon>
        <taxon>Streptomyces</taxon>
    </lineage>
</organism>
<dbReference type="InterPro" id="IPR036390">
    <property type="entry name" value="WH_DNA-bd_sf"/>
</dbReference>
<keyword evidence="1" id="KW-0805">Transcription regulation</keyword>
<evidence type="ECO:0000313" key="6">
    <source>
        <dbReference type="Proteomes" id="UP001166784"/>
    </source>
</evidence>
<keyword evidence="6" id="KW-1185">Reference proteome</keyword>
<evidence type="ECO:0000256" key="2">
    <source>
        <dbReference type="ARBA" id="ARBA00023125"/>
    </source>
</evidence>
<dbReference type="Gene3D" id="1.20.120.530">
    <property type="entry name" value="GntR ligand-binding domain-like"/>
    <property type="match status" value="1"/>
</dbReference>
<sequence length="207" mass="22848">MSVVDALVGELRELVFRGDLAAGTRVSEAALAERFQVARPSVRAALQALVQSGLLYREPNRSVYVPRLGPEDVRDLFAVRTLLEVDAVHTLARRGIRPAPAMRALRQLEALTDDDGWHEVVAHDLALHRALVDGVGSPRMSRVYAGITDEIRLCITQLRFSYQSPRQIAEEHRELVEEVCSGDADRAVAACRGHLEASERILLTGHA</sequence>
<reference evidence="5" key="2">
    <citation type="journal article" date="2023" name="Int. J. Syst. Evol. Microbiol.">
        <title>Streptomyces marispadix sp. nov., isolated from marine beach sediment of the Northern Coast of Portugal.</title>
        <authorList>
            <person name="dos Santos J.D.N."/>
            <person name="Vitorino I.R."/>
            <person name="Kallscheuer N."/>
            <person name="Srivastava A."/>
            <person name="Krautwurst S."/>
            <person name="Marz M."/>
            <person name="Jogler C."/>
            <person name="Lobo Da Cunha A."/>
            <person name="Catita J."/>
            <person name="Goncalves H."/>
            <person name="Gonzalez I."/>
            <person name="Reyes F."/>
            <person name="Lage O.M."/>
        </authorList>
    </citation>
    <scope>NUCLEOTIDE SEQUENCE</scope>
    <source>
        <strain evidence="5">M600PL45_2</strain>
    </source>
</reference>
<dbReference type="Pfam" id="PF00392">
    <property type="entry name" value="GntR"/>
    <property type="match status" value="1"/>
</dbReference>
<dbReference type="InterPro" id="IPR036388">
    <property type="entry name" value="WH-like_DNA-bd_sf"/>
</dbReference>
<dbReference type="PANTHER" id="PTHR43537">
    <property type="entry name" value="TRANSCRIPTIONAL REGULATOR, GNTR FAMILY"/>
    <property type="match status" value="1"/>
</dbReference>